<evidence type="ECO:0000256" key="2">
    <source>
        <dbReference type="SAM" id="Phobius"/>
    </source>
</evidence>
<feature type="transmembrane region" description="Helical" evidence="2">
    <location>
        <begin position="56"/>
        <end position="76"/>
    </location>
</feature>
<proteinExistence type="predicted"/>
<keyword evidence="4" id="KW-1185">Reference proteome</keyword>
<keyword evidence="2" id="KW-0812">Transmembrane</keyword>
<evidence type="ECO:0000256" key="1">
    <source>
        <dbReference type="SAM" id="MobiDB-lite"/>
    </source>
</evidence>
<sequence length="252" mass="27134">MSGSKSSDASFAHGASHPPEAHGGEQPLGLTVHSLPGADDALQSLQRSRSGRLKMLGVLLICAAPVIASYFTYYVLRPEGRRNFGELIDPQRPLPDALPVTAARDGASGVLGQLKGQWLLVSVAPGACDAACRNHLYLQRQLRESLGKEKDRVDWVWLVSDSAPIAPDIAPGLQQATVLRADAQALGRWLAPAAGHQLQDHLYVVDPLGHWMLRFPAGLDQAGAAKAKRDLERLLRASSSWDQAGRPQEARP</sequence>
<evidence type="ECO:0000313" key="4">
    <source>
        <dbReference type="Proteomes" id="UP001267710"/>
    </source>
</evidence>
<reference evidence="3 4" key="1">
    <citation type="submission" date="2023-08" db="EMBL/GenBank/DDBJ databases">
        <title>Functional and genomic diversity of the sorghum phyllosphere microbiome.</title>
        <authorList>
            <person name="Shade A."/>
        </authorList>
    </citation>
    <scope>NUCLEOTIDE SEQUENCE [LARGE SCALE GENOMIC DNA]</scope>
    <source>
        <strain evidence="3 4">SORGH_AS_0335</strain>
    </source>
</reference>
<dbReference type="InterPro" id="IPR036249">
    <property type="entry name" value="Thioredoxin-like_sf"/>
</dbReference>
<accession>A0ABU1I8G9</accession>
<dbReference type="Proteomes" id="UP001267710">
    <property type="component" value="Unassembled WGS sequence"/>
</dbReference>
<dbReference type="SUPFAM" id="SSF52833">
    <property type="entry name" value="Thioredoxin-like"/>
    <property type="match status" value="1"/>
</dbReference>
<dbReference type="RefSeq" id="WP_309825665.1">
    <property type="nucleotide sequence ID" value="NZ_JAVIZX010000001.1"/>
</dbReference>
<organism evidence="3 4">
    <name type="scientific">Paracidovorax wautersii</name>
    <dbReference type="NCBI Taxonomy" id="1177982"/>
    <lineage>
        <taxon>Bacteria</taxon>
        <taxon>Pseudomonadati</taxon>
        <taxon>Pseudomonadota</taxon>
        <taxon>Betaproteobacteria</taxon>
        <taxon>Burkholderiales</taxon>
        <taxon>Comamonadaceae</taxon>
        <taxon>Paracidovorax</taxon>
    </lineage>
</organism>
<protein>
    <recommendedName>
        <fullName evidence="5">Cytochrome oxidase Cu insertion factor, SCO1/SenC/PrrC family</fullName>
    </recommendedName>
</protein>
<evidence type="ECO:0000313" key="3">
    <source>
        <dbReference type="EMBL" id="MDR6212698.1"/>
    </source>
</evidence>
<keyword evidence="2" id="KW-0472">Membrane</keyword>
<evidence type="ECO:0008006" key="5">
    <source>
        <dbReference type="Google" id="ProtNLM"/>
    </source>
</evidence>
<dbReference type="EMBL" id="JAVIZX010000001">
    <property type="protein sequence ID" value="MDR6212698.1"/>
    <property type="molecule type" value="Genomic_DNA"/>
</dbReference>
<comment type="caution">
    <text evidence="3">The sequence shown here is derived from an EMBL/GenBank/DDBJ whole genome shotgun (WGS) entry which is preliminary data.</text>
</comment>
<feature type="region of interest" description="Disordered" evidence="1">
    <location>
        <begin position="1"/>
        <end position="33"/>
    </location>
</feature>
<name>A0ABU1I8G9_9BURK</name>
<keyword evidence="2" id="KW-1133">Transmembrane helix</keyword>
<gene>
    <name evidence="3" type="ORF">QE399_000387</name>
</gene>